<dbReference type="SUPFAM" id="SSF50630">
    <property type="entry name" value="Acid proteases"/>
    <property type="match status" value="1"/>
</dbReference>
<dbReference type="PANTHER" id="PTHR33240">
    <property type="entry name" value="OS08G0508500 PROTEIN"/>
    <property type="match status" value="1"/>
</dbReference>
<gene>
    <name evidence="1" type="ORF">Slati_0146900</name>
</gene>
<proteinExistence type="predicted"/>
<dbReference type="PANTHER" id="PTHR33240:SF15">
    <property type="entry name" value="GAG-PRO-LIKE PROTEIN"/>
    <property type="match status" value="1"/>
</dbReference>
<dbReference type="Gene3D" id="2.40.70.10">
    <property type="entry name" value="Acid Proteases"/>
    <property type="match status" value="1"/>
</dbReference>
<accession>A0AAW2YA15</accession>
<dbReference type="InterPro" id="IPR021109">
    <property type="entry name" value="Peptidase_aspartic_dom_sf"/>
</dbReference>
<evidence type="ECO:0008006" key="2">
    <source>
        <dbReference type="Google" id="ProtNLM"/>
    </source>
</evidence>
<reference evidence="1" key="1">
    <citation type="submission" date="2020-06" db="EMBL/GenBank/DDBJ databases">
        <authorList>
            <person name="Li T."/>
            <person name="Hu X."/>
            <person name="Zhang T."/>
            <person name="Song X."/>
            <person name="Zhang H."/>
            <person name="Dai N."/>
            <person name="Sheng W."/>
            <person name="Hou X."/>
            <person name="Wei L."/>
        </authorList>
    </citation>
    <scope>NUCLEOTIDE SEQUENCE</scope>
    <source>
        <strain evidence="1">KEN1</strain>
        <tissue evidence="1">Leaf</tissue>
    </source>
</reference>
<reference evidence="1" key="2">
    <citation type="journal article" date="2024" name="Plant">
        <title>Genomic evolution and insights into agronomic trait innovations of Sesamum species.</title>
        <authorList>
            <person name="Miao H."/>
            <person name="Wang L."/>
            <person name="Qu L."/>
            <person name="Liu H."/>
            <person name="Sun Y."/>
            <person name="Le M."/>
            <person name="Wang Q."/>
            <person name="Wei S."/>
            <person name="Zheng Y."/>
            <person name="Lin W."/>
            <person name="Duan Y."/>
            <person name="Cao H."/>
            <person name="Xiong S."/>
            <person name="Wang X."/>
            <person name="Wei L."/>
            <person name="Li C."/>
            <person name="Ma Q."/>
            <person name="Ju M."/>
            <person name="Zhao R."/>
            <person name="Li G."/>
            <person name="Mu C."/>
            <person name="Tian Q."/>
            <person name="Mei H."/>
            <person name="Zhang T."/>
            <person name="Gao T."/>
            <person name="Zhang H."/>
        </authorList>
    </citation>
    <scope>NUCLEOTIDE SEQUENCE</scope>
    <source>
        <strain evidence="1">KEN1</strain>
    </source>
</reference>
<protein>
    <recommendedName>
        <fullName evidence="2">Retrotransposon gag protein</fullName>
    </recommendedName>
</protein>
<dbReference type="EMBL" id="JACGWN010000001">
    <property type="protein sequence ID" value="KAL0462593.1"/>
    <property type="molecule type" value="Genomic_DNA"/>
</dbReference>
<name>A0AAW2YA15_9LAMI</name>
<dbReference type="AlphaFoldDB" id="A0AAW2YA15"/>
<comment type="caution">
    <text evidence="1">The sequence shown here is derived from an EMBL/GenBank/DDBJ whole genome shotgun (WGS) entry which is preliminary data.</text>
</comment>
<evidence type="ECO:0000313" key="1">
    <source>
        <dbReference type="EMBL" id="KAL0462593.1"/>
    </source>
</evidence>
<sequence length="288" mass="32575">MQARQYSFLDSDVFGIFDDLLEANLIDLPEMKRPEEAERRDDPKYCKYYHLVGHVIQDCFVFKDKVMQLARKGKISLEEDSTAAILVSTKCGSLNSKKASCNTTNTINEDGLLENKDSSNANECMSTITLTDKNLLLESKPHNRPLFVAGYAREQKVNIILIDEGSAVNILPLRTLKELGIPMDELSNSCLMIQGFNQGGQRAIGVIRMELLMDDIVCTTLFHVIDAKTSYNMLLGCPWLHENFVVPSTWHQYFKYYHNGKMRKVLGIANLLPKLSHTLPILSTISRP</sequence>
<dbReference type="CDD" id="cd00303">
    <property type="entry name" value="retropepsin_like"/>
    <property type="match status" value="1"/>
</dbReference>
<organism evidence="1">
    <name type="scientific">Sesamum latifolium</name>
    <dbReference type="NCBI Taxonomy" id="2727402"/>
    <lineage>
        <taxon>Eukaryota</taxon>
        <taxon>Viridiplantae</taxon>
        <taxon>Streptophyta</taxon>
        <taxon>Embryophyta</taxon>
        <taxon>Tracheophyta</taxon>
        <taxon>Spermatophyta</taxon>
        <taxon>Magnoliopsida</taxon>
        <taxon>eudicotyledons</taxon>
        <taxon>Gunneridae</taxon>
        <taxon>Pentapetalae</taxon>
        <taxon>asterids</taxon>
        <taxon>lamiids</taxon>
        <taxon>Lamiales</taxon>
        <taxon>Pedaliaceae</taxon>
        <taxon>Sesamum</taxon>
    </lineage>
</organism>